<feature type="domain" description="Ysc84 actin-binding" evidence="2">
    <location>
        <begin position="104"/>
        <end position="188"/>
    </location>
</feature>
<dbReference type="InterPro" id="IPR051702">
    <property type="entry name" value="SH3_domain_YSC84-like"/>
</dbReference>
<keyword evidence="4" id="KW-1185">Reference proteome</keyword>
<protein>
    <recommendedName>
        <fullName evidence="2">Ysc84 actin-binding domain-containing protein</fullName>
    </recommendedName>
</protein>
<dbReference type="PANTHER" id="PTHR15629">
    <property type="entry name" value="SH3YL1 PROTEIN"/>
    <property type="match status" value="1"/>
</dbReference>
<evidence type="ECO:0000259" key="2">
    <source>
        <dbReference type="Pfam" id="PF04366"/>
    </source>
</evidence>
<dbReference type="RefSeq" id="WP_013554951.1">
    <property type="nucleotide sequence ID" value="NC_014935.1"/>
</dbReference>
<dbReference type="HOGENOM" id="CLU_100983_0_0_7"/>
<reference evidence="4" key="2">
    <citation type="submission" date="2011-01" db="EMBL/GenBank/DDBJ databases">
        <title>The complete genome of Nitratifractor salsuginis DSM 16511.</title>
        <authorList>
            <consortium name="US DOE Joint Genome Institute (JGI-PGF)"/>
            <person name="Lucas S."/>
            <person name="Copeland A."/>
            <person name="Lapidus A."/>
            <person name="Bruce D."/>
            <person name="Goodwin L."/>
            <person name="Pitluck S."/>
            <person name="Kyrpides N."/>
            <person name="Mavromatis K."/>
            <person name="Ivanova N."/>
            <person name="Mikhailova N."/>
            <person name="Zeytun A."/>
            <person name="Detter J.C."/>
            <person name="Tapia R."/>
            <person name="Han C."/>
            <person name="Land M."/>
            <person name="Hauser L."/>
            <person name="Markowitz V."/>
            <person name="Cheng J.-F."/>
            <person name="Hugenholtz P."/>
            <person name="Woyke T."/>
            <person name="Wu D."/>
            <person name="Tindall B."/>
            <person name="Schuetze A."/>
            <person name="Brambilla E."/>
            <person name="Klenk H.-P."/>
            <person name="Eisen J.A."/>
        </authorList>
    </citation>
    <scope>NUCLEOTIDE SEQUENCE [LARGE SCALE GENOMIC DNA]</scope>
    <source>
        <strain evidence="4">DSM 16511 / JCM 12458 / E9I37-1</strain>
    </source>
</reference>
<proteinExistence type="predicted"/>
<evidence type="ECO:0000256" key="1">
    <source>
        <dbReference type="SAM" id="SignalP"/>
    </source>
</evidence>
<dbReference type="Proteomes" id="UP000008633">
    <property type="component" value="Chromosome"/>
</dbReference>
<dbReference type="PANTHER" id="PTHR15629:SF2">
    <property type="entry name" value="SH3 DOMAIN-CONTAINING YSC84-LIKE PROTEIN 1"/>
    <property type="match status" value="1"/>
</dbReference>
<dbReference type="InterPro" id="IPR007461">
    <property type="entry name" value="Ysc84_actin-binding"/>
</dbReference>
<feature type="chain" id="PRO_5003212700" description="Ysc84 actin-binding domain-containing protein" evidence="1">
    <location>
        <begin position="25"/>
        <end position="191"/>
    </location>
</feature>
<dbReference type="AlphaFoldDB" id="E6X2Y3"/>
<dbReference type="Pfam" id="PF04366">
    <property type="entry name" value="Ysc84"/>
    <property type="match status" value="1"/>
</dbReference>
<gene>
    <name evidence="3" type="ordered locus">Nitsa_2024</name>
</gene>
<feature type="signal peptide" evidence="1">
    <location>
        <begin position="1"/>
        <end position="24"/>
    </location>
</feature>
<evidence type="ECO:0000313" key="3">
    <source>
        <dbReference type="EMBL" id="ADV47266.1"/>
    </source>
</evidence>
<evidence type="ECO:0000313" key="4">
    <source>
        <dbReference type="Proteomes" id="UP000008633"/>
    </source>
</evidence>
<sequence length="191" mass="20778">MFKFKQFTALILFTFLAFSSFVSAESKQVLDMQIQETIKTFEKKVPGARDFLNRTEGYLVIPNLYKAGFVVGGEYGEGGLLVKDPLQPGQPSHFHIAAYYSVVGASIGFQAGAQKRSIIVAFLTRPALESFMKSNKWKVGVDGSIAFVDVGGTLDLSTIDLKKSIVAFAFGNKGLMAGVSLDGSVFTRIKK</sequence>
<dbReference type="STRING" id="749222.Nitsa_2024"/>
<reference evidence="3 4" key="1">
    <citation type="journal article" date="2011" name="Stand. Genomic Sci.">
        <title>Complete genome sequence of Nitratifractor salsuginis type strain (E9I37-1).</title>
        <authorList>
            <person name="Anderson I."/>
            <person name="Sikorski J."/>
            <person name="Zeytun A."/>
            <person name="Nolan M."/>
            <person name="Lapidus A."/>
            <person name="Lucas S."/>
            <person name="Hammon N."/>
            <person name="Deshpande S."/>
            <person name="Cheng J.F."/>
            <person name="Tapia R."/>
            <person name="Han C."/>
            <person name="Goodwin L."/>
            <person name="Pitluck S."/>
            <person name="Liolios K."/>
            <person name="Pagani I."/>
            <person name="Ivanova N."/>
            <person name="Huntemann M."/>
            <person name="Mavromatis K."/>
            <person name="Ovchinikova G."/>
            <person name="Pati A."/>
            <person name="Chen A."/>
            <person name="Palaniappan K."/>
            <person name="Land M."/>
            <person name="Hauser L."/>
            <person name="Brambilla E.M."/>
            <person name="Ngatchou-Djao O.D."/>
            <person name="Rohde M."/>
            <person name="Tindall B.J."/>
            <person name="Goker M."/>
            <person name="Detter J.C."/>
            <person name="Woyke T."/>
            <person name="Bristow J."/>
            <person name="Eisen J.A."/>
            <person name="Markowitz V."/>
            <person name="Hugenholtz P."/>
            <person name="Klenk H.P."/>
            <person name="Kyrpides N.C."/>
        </authorList>
    </citation>
    <scope>NUCLEOTIDE SEQUENCE [LARGE SCALE GENOMIC DNA]</scope>
    <source>
        <strain evidence="4">DSM 16511 / JCM 12458 / E9I37-1</strain>
    </source>
</reference>
<dbReference type="OrthoDB" id="198978at2"/>
<accession>E6X2Y3</accession>
<name>E6X2Y3_NITSE</name>
<dbReference type="KEGG" id="nsa:Nitsa_2024"/>
<organism evidence="3 4">
    <name type="scientific">Nitratifractor salsuginis (strain DSM 16511 / JCM 12458 / E9I37-1)</name>
    <dbReference type="NCBI Taxonomy" id="749222"/>
    <lineage>
        <taxon>Bacteria</taxon>
        <taxon>Pseudomonadati</taxon>
        <taxon>Campylobacterota</taxon>
        <taxon>Epsilonproteobacteria</taxon>
        <taxon>Campylobacterales</taxon>
        <taxon>Sulfurovaceae</taxon>
        <taxon>Nitratifractor</taxon>
    </lineage>
</organism>
<dbReference type="GO" id="GO:0035091">
    <property type="term" value="F:phosphatidylinositol binding"/>
    <property type="evidence" value="ECO:0007669"/>
    <property type="project" value="TreeGrafter"/>
</dbReference>
<dbReference type="EMBL" id="CP002452">
    <property type="protein sequence ID" value="ADV47266.1"/>
    <property type="molecule type" value="Genomic_DNA"/>
</dbReference>
<dbReference type="eggNOG" id="COG2930">
    <property type="taxonomic scope" value="Bacteria"/>
</dbReference>
<keyword evidence="1" id="KW-0732">Signal</keyword>